<organism evidence="2">
    <name type="scientific">Mesocestoides corti</name>
    <name type="common">Flatworm</name>
    <dbReference type="NCBI Taxonomy" id="53468"/>
    <lineage>
        <taxon>Eukaryota</taxon>
        <taxon>Metazoa</taxon>
        <taxon>Spiralia</taxon>
        <taxon>Lophotrochozoa</taxon>
        <taxon>Platyhelminthes</taxon>
        <taxon>Cestoda</taxon>
        <taxon>Eucestoda</taxon>
        <taxon>Cyclophyllidea</taxon>
        <taxon>Mesocestoididae</taxon>
        <taxon>Mesocestoides</taxon>
    </lineage>
</organism>
<accession>A0A5K3EHR5</accession>
<evidence type="ECO:0000259" key="1">
    <source>
        <dbReference type="Pfam" id="PF08148"/>
    </source>
</evidence>
<sequence length="110" mass="12312">MLSVPAVFMSPECTCQMLHFYTIHSFSAIVERTNFPEGHLLQAFKRLLELLGQTCSASHPAGDDILTSGMKDVHDTIRQGVLCTPSLYVADHDRLITQAVVHVVCCRRQR</sequence>
<evidence type="ECO:0000313" key="2">
    <source>
        <dbReference type="WBParaSite" id="MCU_000630-RA"/>
    </source>
</evidence>
<dbReference type="Pfam" id="PF08148">
    <property type="entry name" value="DSHCT"/>
    <property type="match status" value="1"/>
</dbReference>
<dbReference type="Gene3D" id="1.10.3380.30">
    <property type="match status" value="1"/>
</dbReference>
<dbReference type="WBParaSite" id="MCU_000630-RA">
    <property type="protein sequence ID" value="MCU_000630-RA"/>
    <property type="gene ID" value="MCU_000630"/>
</dbReference>
<dbReference type="InterPro" id="IPR012961">
    <property type="entry name" value="Ski2/MTR4_C"/>
</dbReference>
<dbReference type="AlphaFoldDB" id="A0A5K3EHR5"/>
<reference evidence="2" key="1">
    <citation type="submission" date="2019-11" db="UniProtKB">
        <authorList>
            <consortium name="WormBaseParasite"/>
        </authorList>
    </citation>
    <scope>IDENTIFICATION</scope>
</reference>
<proteinExistence type="predicted"/>
<feature type="domain" description="ATP-dependent RNA helicase Ski2/MTR4 C-terminal" evidence="1">
    <location>
        <begin position="22"/>
        <end position="81"/>
    </location>
</feature>
<protein>
    <submittedName>
        <fullName evidence="2">DSHCT domain-containing protein</fullName>
    </submittedName>
</protein>
<name>A0A5K3EHR5_MESCO</name>